<evidence type="ECO:0000313" key="3">
    <source>
        <dbReference type="Proteomes" id="UP000003704"/>
    </source>
</evidence>
<organism evidence="2 3">
    <name type="scientific">Hydrocarboniphaga effusa AP103</name>
    <dbReference type="NCBI Taxonomy" id="1172194"/>
    <lineage>
        <taxon>Bacteria</taxon>
        <taxon>Pseudomonadati</taxon>
        <taxon>Pseudomonadota</taxon>
        <taxon>Gammaproteobacteria</taxon>
        <taxon>Nevskiales</taxon>
        <taxon>Nevskiaceae</taxon>
        <taxon>Hydrocarboniphaga</taxon>
    </lineage>
</organism>
<protein>
    <recommendedName>
        <fullName evidence="4">DUF2938 domain-containing protein</fullName>
    </recommendedName>
</protein>
<dbReference type="InterPro" id="IPR021329">
    <property type="entry name" value="DUF2938"/>
</dbReference>
<feature type="transmembrane region" description="Helical" evidence="1">
    <location>
        <begin position="6"/>
        <end position="28"/>
    </location>
</feature>
<gene>
    <name evidence="2" type="ORF">WQQ_20490</name>
</gene>
<comment type="caution">
    <text evidence="2">The sequence shown here is derived from an EMBL/GenBank/DDBJ whole genome shotgun (WGS) entry which is preliminary data.</text>
</comment>
<feature type="transmembrane region" description="Helical" evidence="1">
    <location>
        <begin position="70"/>
        <end position="91"/>
    </location>
</feature>
<dbReference type="STRING" id="1172194.WQQ_20490"/>
<evidence type="ECO:0000256" key="1">
    <source>
        <dbReference type="SAM" id="Phobius"/>
    </source>
</evidence>
<keyword evidence="1" id="KW-1133">Transmembrane helix</keyword>
<accession>I7ZJG9</accession>
<dbReference type="RefSeq" id="WP_007184997.1">
    <property type="nucleotide sequence ID" value="NZ_AKGD01000001.1"/>
</dbReference>
<name>I7ZJG9_9GAMM</name>
<dbReference type="OrthoDB" id="9812539at2"/>
<keyword evidence="1" id="KW-0812">Transmembrane</keyword>
<dbReference type="Proteomes" id="UP000003704">
    <property type="component" value="Unassembled WGS sequence"/>
</dbReference>
<dbReference type="Pfam" id="PF11158">
    <property type="entry name" value="DUF2938"/>
    <property type="match status" value="1"/>
</dbReference>
<evidence type="ECO:0008006" key="4">
    <source>
        <dbReference type="Google" id="ProtNLM"/>
    </source>
</evidence>
<dbReference type="AlphaFoldDB" id="I7ZJG9"/>
<dbReference type="EMBL" id="AKGD01000001">
    <property type="protein sequence ID" value="EIT71912.1"/>
    <property type="molecule type" value="Genomic_DNA"/>
</dbReference>
<reference evidence="2 3" key="1">
    <citation type="journal article" date="2012" name="J. Bacteriol.">
        <title>Genome Sequence of n-Alkane-Degrading Hydrocarboniphaga effusa Strain AP103T (ATCC BAA-332T).</title>
        <authorList>
            <person name="Chang H.K."/>
            <person name="Zylstra G.J."/>
            <person name="Chae J.C."/>
        </authorList>
    </citation>
    <scope>NUCLEOTIDE SEQUENCE [LARGE SCALE GENOMIC DNA]</scope>
    <source>
        <strain evidence="2 3">AP103</strain>
    </source>
</reference>
<evidence type="ECO:0000313" key="2">
    <source>
        <dbReference type="EMBL" id="EIT71912.1"/>
    </source>
</evidence>
<keyword evidence="3" id="KW-1185">Reference proteome</keyword>
<proteinExistence type="predicted"/>
<feature type="transmembrane region" description="Helical" evidence="1">
    <location>
        <begin position="103"/>
        <end position="129"/>
    </location>
</feature>
<keyword evidence="1" id="KW-0472">Membrane</keyword>
<sequence>MSIQATVLSVIAIGCGATLVMDAWLLVLRRLGIRAASFGLIGRWAAHSVRGRFIHASIATAKSVRGELALGWLVHYAVGILFASLLVASAGPDWIQAPTPAPAVLFGLISVAAPLLIMQPAMGAGFLASKTPKPWASCLRSAANHCVFGAGLYLAAAAVSRLV</sequence>